<keyword evidence="2" id="KW-1185">Reference proteome</keyword>
<sequence length="182" mass="22045">MFFNIPKIFFPEIRLNVKLCDYNREDGSFQYNREDKHFLKSHREAVHKNMIKGIPCGFSAAMLSCLMMHLQEIVRKHRDQIGREESYHIHALIIYVLSFICWIHEARDFHAYVINTAMERAQWALHLNSLLQSSYNFAVHHVHWDKPELYFDNWEVRLGLWRRFRLNQEIKMKSKRVVLIQD</sequence>
<organism evidence="1 2">
    <name type="scientific">Eretmocerus hayati</name>
    <dbReference type="NCBI Taxonomy" id="131215"/>
    <lineage>
        <taxon>Eukaryota</taxon>
        <taxon>Metazoa</taxon>
        <taxon>Ecdysozoa</taxon>
        <taxon>Arthropoda</taxon>
        <taxon>Hexapoda</taxon>
        <taxon>Insecta</taxon>
        <taxon>Pterygota</taxon>
        <taxon>Neoptera</taxon>
        <taxon>Endopterygota</taxon>
        <taxon>Hymenoptera</taxon>
        <taxon>Apocrita</taxon>
        <taxon>Proctotrupomorpha</taxon>
        <taxon>Chalcidoidea</taxon>
        <taxon>Aphelinidae</taxon>
        <taxon>Aphelininae</taxon>
        <taxon>Eretmocerus</taxon>
    </lineage>
</organism>
<comment type="caution">
    <text evidence="1">The sequence shown here is derived from an EMBL/GenBank/DDBJ whole genome shotgun (WGS) entry which is preliminary data.</text>
</comment>
<dbReference type="Proteomes" id="UP001239111">
    <property type="component" value="Chromosome 1"/>
</dbReference>
<protein>
    <submittedName>
        <fullName evidence="1">Uncharacterized protein</fullName>
    </submittedName>
</protein>
<gene>
    <name evidence="1" type="ORF">QAD02_021055</name>
</gene>
<evidence type="ECO:0000313" key="1">
    <source>
        <dbReference type="EMBL" id="KAJ8685262.1"/>
    </source>
</evidence>
<evidence type="ECO:0000313" key="2">
    <source>
        <dbReference type="Proteomes" id="UP001239111"/>
    </source>
</evidence>
<dbReference type="EMBL" id="CM056741">
    <property type="protein sequence ID" value="KAJ8685262.1"/>
    <property type="molecule type" value="Genomic_DNA"/>
</dbReference>
<accession>A0ACC2PPD2</accession>
<proteinExistence type="predicted"/>
<name>A0ACC2PPD2_9HYME</name>
<reference evidence="1" key="1">
    <citation type="submission" date="2023-04" db="EMBL/GenBank/DDBJ databases">
        <title>A chromosome-level genome assembly of the parasitoid wasp Eretmocerus hayati.</title>
        <authorList>
            <person name="Zhong Y."/>
            <person name="Liu S."/>
            <person name="Liu Y."/>
        </authorList>
    </citation>
    <scope>NUCLEOTIDE SEQUENCE</scope>
    <source>
        <strain evidence="1">ZJU_SS_LIU_2023</strain>
    </source>
</reference>